<dbReference type="OrthoDB" id="423409at2759"/>
<sequence>MDCDVFPTSSNTSAGYSGVHQGGENQGVGLNDELRTRLNAVHGFRKTAEDQNQHLQLHVEDLSKRNKKLESHLEIERRQDRAVDAVETELSNMKVTQLEREKTLEEQQDASIRRTLEAVKAKKSALTRRQCSAHTAPPQEEHARLMLGRARRKALETLARAKSQEPTPATWLCKDIAAESMKLQEEHARLMLGRARRKALETLARAKSQEPTPVAPAPDSPAPGFEMVEKGPYGHLKGFIKGLH</sequence>
<organism evidence="3 4">
    <name type="scientific">Symbiodinium microadriaticum</name>
    <name type="common">Dinoflagellate</name>
    <name type="synonym">Zooxanthella microadriatica</name>
    <dbReference type="NCBI Taxonomy" id="2951"/>
    <lineage>
        <taxon>Eukaryota</taxon>
        <taxon>Sar</taxon>
        <taxon>Alveolata</taxon>
        <taxon>Dinophyceae</taxon>
        <taxon>Suessiales</taxon>
        <taxon>Symbiodiniaceae</taxon>
        <taxon>Symbiodinium</taxon>
    </lineage>
</organism>
<evidence type="ECO:0000256" key="2">
    <source>
        <dbReference type="SAM" id="MobiDB-lite"/>
    </source>
</evidence>
<gene>
    <name evidence="3" type="ORF">AK812_SmicGene16525</name>
</gene>
<feature type="region of interest" description="Disordered" evidence="2">
    <location>
        <begin position="1"/>
        <end position="25"/>
    </location>
</feature>
<feature type="region of interest" description="Disordered" evidence="2">
    <location>
        <begin position="205"/>
        <end position="224"/>
    </location>
</feature>
<dbReference type="Proteomes" id="UP000186817">
    <property type="component" value="Unassembled WGS sequence"/>
</dbReference>
<feature type="coiled-coil region" evidence="1">
    <location>
        <begin position="45"/>
        <end position="79"/>
    </location>
</feature>
<evidence type="ECO:0000313" key="4">
    <source>
        <dbReference type="Proteomes" id="UP000186817"/>
    </source>
</evidence>
<accession>A0A1Q9E022</accession>
<comment type="caution">
    <text evidence="3">The sequence shown here is derived from an EMBL/GenBank/DDBJ whole genome shotgun (WGS) entry which is preliminary data.</text>
</comment>
<keyword evidence="1" id="KW-0175">Coiled coil</keyword>
<protein>
    <submittedName>
        <fullName evidence="3">Uncharacterized protein</fullName>
    </submittedName>
</protein>
<name>A0A1Q9E022_SYMMI</name>
<keyword evidence="4" id="KW-1185">Reference proteome</keyword>
<dbReference type="EMBL" id="LSRX01000316">
    <property type="protein sequence ID" value="OLQ00776.1"/>
    <property type="molecule type" value="Genomic_DNA"/>
</dbReference>
<reference evidence="3 4" key="1">
    <citation type="submission" date="2016-02" db="EMBL/GenBank/DDBJ databases">
        <title>Genome analysis of coral dinoflagellate symbionts highlights evolutionary adaptations to a symbiotic lifestyle.</title>
        <authorList>
            <person name="Aranda M."/>
            <person name="Li Y."/>
            <person name="Liew Y.J."/>
            <person name="Baumgarten S."/>
            <person name="Simakov O."/>
            <person name="Wilson M."/>
            <person name="Piel J."/>
            <person name="Ashoor H."/>
            <person name="Bougouffa S."/>
            <person name="Bajic V.B."/>
            <person name="Ryu T."/>
            <person name="Ravasi T."/>
            <person name="Bayer T."/>
            <person name="Micklem G."/>
            <person name="Kim H."/>
            <person name="Bhak J."/>
            <person name="Lajeunesse T.C."/>
            <person name="Voolstra C.R."/>
        </authorList>
    </citation>
    <scope>NUCLEOTIDE SEQUENCE [LARGE SCALE GENOMIC DNA]</scope>
    <source>
        <strain evidence="3 4">CCMP2467</strain>
    </source>
</reference>
<evidence type="ECO:0000313" key="3">
    <source>
        <dbReference type="EMBL" id="OLQ00776.1"/>
    </source>
</evidence>
<dbReference type="AlphaFoldDB" id="A0A1Q9E022"/>
<evidence type="ECO:0000256" key="1">
    <source>
        <dbReference type="SAM" id="Coils"/>
    </source>
</evidence>
<proteinExistence type="predicted"/>